<accession>A0A8X7CST1</accession>
<comment type="caution">
    <text evidence="2">The sequence shown here is derived from an EMBL/GenBank/DDBJ whole genome shotgun (WGS) entry which is preliminary data.</text>
</comment>
<evidence type="ECO:0000256" key="1">
    <source>
        <dbReference type="SAM" id="MobiDB-lite"/>
    </source>
</evidence>
<name>A0A8X7CST1_9ARAC</name>
<proteinExistence type="predicted"/>
<feature type="non-terminal residue" evidence="2">
    <location>
        <position position="45"/>
    </location>
</feature>
<keyword evidence="3" id="KW-1185">Reference proteome</keyword>
<reference evidence="2" key="1">
    <citation type="submission" date="2020-08" db="EMBL/GenBank/DDBJ databases">
        <title>Multicomponent nature underlies the extraordinary mechanical properties of spider dragline silk.</title>
        <authorList>
            <person name="Kono N."/>
            <person name="Nakamura H."/>
            <person name="Mori M."/>
            <person name="Yoshida Y."/>
            <person name="Ohtoshi R."/>
            <person name="Malay A.D."/>
            <person name="Moran D.A.P."/>
            <person name="Tomita M."/>
            <person name="Numata K."/>
            <person name="Arakawa K."/>
        </authorList>
    </citation>
    <scope>NUCLEOTIDE SEQUENCE</scope>
</reference>
<feature type="region of interest" description="Disordered" evidence="1">
    <location>
        <begin position="1"/>
        <end position="28"/>
    </location>
</feature>
<dbReference type="Proteomes" id="UP000886998">
    <property type="component" value="Unassembled WGS sequence"/>
</dbReference>
<dbReference type="AlphaFoldDB" id="A0A8X7CST1"/>
<dbReference type="EMBL" id="BMAV01021339">
    <property type="protein sequence ID" value="GFY75367.1"/>
    <property type="molecule type" value="Genomic_DNA"/>
</dbReference>
<sequence>MPQSQDDLSDSETDIEDAESTLDRQLRNCPLLQKPKRFEDHIMEA</sequence>
<gene>
    <name evidence="2" type="ORF">TNIN_94561</name>
</gene>
<evidence type="ECO:0000313" key="2">
    <source>
        <dbReference type="EMBL" id="GFY75367.1"/>
    </source>
</evidence>
<protein>
    <submittedName>
        <fullName evidence="2">Uncharacterized protein</fullName>
    </submittedName>
</protein>
<evidence type="ECO:0000313" key="3">
    <source>
        <dbReference type="Proteomes" id="UP000886998"/>
    </source>
</evidence>
<feature type="compositionally biased region" description="Acidic residues" evidence="1">
    <location>
        <begin position="7"/>
        <end position="20"/>
    </location>
</feature>
<organism evidence="2 3">
    <name type="scientific">Trichonephila inaurata madagascariensis</name>
    <dbReference type="NCBI Taxonomy" id="2747483"/>
    <lineage>
        <taxon>Eukaryota</taxon>
        <taxon>Metazoa</taxon>
        <taxon>Ecdysozoa</taxon>
        <taxon>Arthropoda</taxon>
        <taxon>Chelicerata</taxon>
        <taxon>Arachnida</taxon>
        <taxon>Araneae</taxon>
        <taxon>Araneomorphae</taxon>
        <taxon>Entelegynae</taxon>
        <taxon>Araneoidea</taxon>
        <taxon>Nephilidae</taxon>
        <taxon>Trichonephila</taxon>
        <taxon>Trichonephila inaurata</taxon>
    </lineage>
</organism>